<organism evidence="2 3">
    <name type="scientific">Mesorhabditis spiculigera</name>
    <dbReference type="NCBI Taxonomy" id="96644"/>
    <lineage>
        <taxon>Eukaryota</taxon>
        <taxon>Metazoa</taxon>
        <taxon>Ecdysozoa</taxon>
        <taxon>Nematoda</taxon>
        <taxon>Chromadorea</taxon>
        <taxon>Rhabditida</taxon>
        <taxon>Rhabditina</taxon>
        <taxon>Rhabditomorpha</taxon>
        <taxon>Rhabditoidea</taxon>
        <taxon>Rhabditidae</taxon>
        <taxon>Mesorhabditinae</taxon>
        <taxon>Mesorhabditis</taxon>
    </lineage>
</organism>
<protein>
    <submittedName>
        <fullName evidence="2">Uncharacterized protein</fullName>
    </submittedName>
</protein>
<evidence type="ECO:0000313" key="2">
    <source>
        <dbReference type="EMBL" id="CAJ0576426.1"/>
    </source>
</evidence>
<feature type="non-terminal residue" evidence="2">
    <location>
        <position position="105"/>
    </location>
</feature>
<proteinExistence type="predicted"/>
<keyword evidence="1" id="KW-0472">Membrane</keyword>
<dbReference type="EMBL" id="CATQJA010002644">
    <property type="protein sequence ID" value="CAJ0576426.1"/>
    <property type="molecule type" value="Genomic_DNA"/>
</dbReference>
<gene>
    <name evidence="2" type="ORF">MSPICULIGERA_LOCUS14719</name>
</gene>
<dbReference type="Proteomes" id="UP001177023">
    <property type="component" value="Unassembled WGS sequence"/>
</dbReference>
<evidence type="ECO:0000313" key="3">
    <source>
        <dbReference type="Proteomes" id="UP001177023"/>
    </source>
</evidence>
<name>A0AA36CYA6_9BILA</name>
<keyword evidence="1" id="KW-1133">Transmembrane helix</keyword>
<evidence type="ECO:0000256" key="1">
    <source>
        <dbReference type="SAM" id="Phobius"/>
    </source>
</evidence>
<dbReference type="AlphaFoldDB" id="A0AA36CYA6"/>
<comment type="caution">
    <text evidence="2">The sequence shown here is derived from an EMBL/GenBank/DDBJ whole genome shotgun (WGS) entry which is preliminary data.</text>
</comment>
<reference evidence="2" key="1">
    <citation type="submission" date="2023-06" db="EMBL/GenBank/DDBJ databases">
        <authorList>
            <person name="Delattre M."/>
        </authorList>
    </citation>
    <scope>NUCLEOTIDE SEQUENCE</scope>
    <source>
        <strain evidence="2">AF72</strain>
    </source>
</reference>
<keyword evidence="1" id="KW-0812">Transmembrane</keyword>
<feature type="transmembrane region" description="Helical" evidence="1">
    <location>
        <begin position="36"/>
        <end position="58"/>
    </location>
</feature>
<accession>A0AA36CYA6</accession>
<sequence length="105" mass="12157">MERDLRIKAFMEEYSRLMSLFDDIMTMKNAMLRLEIYMVIMVCQIACGVMAAGIFLLCRMYHSRKNHGEYHVEHRFERPSCACSSPSPTPLKPTVDIPSLVKKPV</sequence>
<keyword evidence="3" id="KW-1185">Reference proteome</keyword>